<gene>
    <name evidence="3" type="ORF">SV7mr_43230</name>
</gene>
<evidence type="ECO:0000313" key="3">
    <source>
        <dbReference type="EMBL" id="QDT61783.1"/>
    </source>
</evidence>
<evidence type="ECO:0000256" key="1">
    <source>
        <dbReference type="SAM" id="MobiDB-lite"/>
    </source>
</evidence>
<evidence type="ECO:0000256" key="2">
    <source>
        <dbReference type="SAM" id="Phobius"/>
    </source>
</evidence>
<proteinExistence type="predicted"/>
<dbReference type="OrthoDB" id="274506at2"/>
<evidence type="ECO:0000313" key="4">
    <source>
        <dbReference type="Proteomes" id="UP000315003"/>
    </source>
</evidence>
<keyword evidence="2" id="KW-1133">Transmembrane helix</keyword>
<sequence length="472" mass="50344">MTRSLTKGNLKITMSLPDEKMNELLSAHLDGALSDQERLDVEQLLADDQEVQEAFDRMQALRDSFRMAMQVPAGVSLREDFAQHVVQAAIEQSAEFDSSHPLSKAARSEPNNVLRQEPSKTSSRNVWYAVAVAAAIMMVATLAWKRFADQQPNGDLAKTNQQPNGDQPASPNQQRPDQQRPDIEQPRPDQALAGNDSTTLPSTALIPKSADPLEDKPGVADPINSVANADVGTSPPSAMSGAQANNSAVPMIDKPGLQSSPLDHPGLVSSGGPKAVGALKVLPVIDVQLTEAGRDADAFGTALQAAGFKVGAEQEVDDDLAAAAIKKHEKQDGESSLLVQGAAVPAPRQVMLLYAPAKKLDRFILTLHADREGVSHVGFSMLISQLDPELVKSIESAKPLDSTTVQHQGSALPMVTQLEEQFDAWSDGLADRSFLPVDENFQGASMTPSAAGEPLDQDNGPDVLAVALFLIK</sequence>
<accession>A0A517T0C8</accession>
<keyword evidence="2" id="KW-0472">Membrane</keyword>
<keyword evidence="4" id="KW-1185">Reference proteome</keyword>
<keyword evidence="2" id="KW-0812">Transmembrane</keyword>
<feature type="region of interest" description="Disordered" evidence="1">
    <location>
        <begin position="152"/>
        <end position="244"/>
    </location>
</feature>
<feature type="compositionally biased region" description="Basic and acidic residues" evidence="1">
    <location>
        <begin position="177"/>
        <end position="187"/>
    </location>
</feature>
<feature type="compositionally biased region" description="Polar residues" evidence="1">
    <location>
        <begin position="234"/>
        <end position="244"/>
    </location>
</feature>
<feature type="compositionally biased region" description="Polar residues" evidence="1">
    <location>
        <begin position="152"/>
        <end position="170"/>
    </location>
</feature>
<protein>
    <submittedName>
        <fullName evidence="3">Uncharacterized protein</fullName>
    </submittedName>
</protein>
<feature type="transmembrane region" description="Helical" evidence="2">
    <location>
        <begin position="125"/>
        <end position="144"/>
    </location>
</feature>
<feature type="region of interest" description="Disordered" evidence="1">
    <location>
        <begin position="94"/>
        <end position="120"/>
    </location>
</feature>
<reference evidence="3 4" key="1">
    <citation type="submission" date="2019-02" db="EMBL/GenBank/DDBJ databases">
        <title>Deep-cultivation of Planctomycetes and their phenomic and genomic characterization uncovers novel biology.</title>
        <authorList>
            <person name="Wiegand S."/>
            <person name="Jogler M."/>
            <person name="Boedeker C."/>
            <person name="Pinto D."/>
            <person name="Vollmers J."/>
            <person name="Rivas-Marin E."/>
            <person name="Kohn T."/>
            <person name="Peeters S.H."/>
            <person name="Heuer A."/>
            <person name="Rast P."/>
            <person name="Oberbeckmann S."/>
            <person name="Bunk B."/>
            <person name="Jeske O."/>
            <person name="Meyerdierks A."/>
            <person name="Storesund J.E."/>
            <person name="Kallscheuer N."/>
            <person name="Luecker S."/>
            <person name="Lage O.M."/>
            <person name="Pohl T."/>
            <person name="Merkel B.J."/>
            <person name="Hornburger P."/>
            <person name="Mueller R.-W."/>
            <person name="Bruemmer F."/>
            <person name="Labrenz M."/>
            <person name="Spormann A.M."/>
            <person name="Op den Camp H."/>
            <person name="Overmann J."/>
            <person name="Amann R."/>
            <person name="Jetten M.S.M."/>
            <person name="Mascher T."/>
            <person name="Medema M.H."/>
            <person name="Devos D.P."/>
            <person name="Kaster A.-K."/>
            <person name="Ovreas L."/>
            <person name="Rohde M."/>
            <person name="Galperin M.Y."/>
            <person name="Jogler C."/>
        </authorList>
    </citation>
    <scope>NUCLEOTIDE SEQUENCE [LARGE SCALE GENOMIC DNA]</scope>
    <source>
        <strain evidence="3 4">SV_7m_r</strain>
    </source>
</reference>
<name>A0A517T0C8_9BACT</name>
<dbReference type="EMBL" id="CP036272">
    <property type="protein sequence ID" value="QDT61783.1"/>
    <property type="molecule type" value="Genomic_DNA"/>
</dbReference>
<dbReference type="Proteomes" id="UP000315003">
    <property type="component" value="Chromosome"/>
</dbReference>
<feature type="compositionally biased region" description="Polar residues" evidence="1">
    <location>
        <begin position="109"/>
        <end position="120"/>
    </location>
</feature>
<dbReference type="RefSeq" id="WP_145276085.1">
    <property type="nucleotide sequence ID" value="NZ_CP036272.1"/>
</dbReference>
<organism evidence="3 4">
    <name type="scientific">Stieleria bergensis</name>
    <dbReference type="NCBI Taxonomy" id="2528025"/>
    <lineage>
        <taxon>Bacteria</taxon>
        <taxon>Pseudomonadati</taxon>
        <taxon>Planctomycetota</taxon>
        <taxon>Planctomycetia</taxon>
        <taxon>Pirellulales</taxon>
        <taxon>Pirellulaceae</taxon>
        <taxon>Stieleria</taxon>
    </lineage>
</organism>
<dbReference type="AlphaFoldDB" id="A0A517T0C8"/>